<gene>
    <name evidence="1" type="ORF">B1A_15928</name>
</gene>
<evidence type="ECO:0000313" key="1">
    <source>
        <dbReference type="EMBL" id="EQD42428.1"/>
    </source>
</evidence>
<name>T0ZBI9_9ZZZZ</name>
<dbReference type="EMBL" id="AUZX01011694">
    <property type="protein sequence ID" value="EQD42428.1"/>
    <property type="molecule type" value="Genomic_DNA"/>
</dbReference>
<comment type="caution">
    <text evidence="1">The sequence shown here is derived from an EMBL/GenBank/DDBJ whole genome shotgun (WGS) entry which is preliminary data.</text>
</comment>
<dbReference type="AlphaFoldDB" id="T0ZBI9"/>
<feature type="non-terminal residue" evidence="1">
    <location>
        <position position="1"/>
    </location>
</feature>
<accession>T0ZBI9</accession>
<protein>
    <submittedName>
        <fullName evidence="1">Uncharacterized protein</fullName>
    </submittedName>
</protein>
<sequence>TDPNYAMETIPGVTGYYGYGSIWAEDYSALAADYDWMYNDGLGSGNLDCTANNTSGCWGHRDNILHSAPGYQLIMGAGYQAMNGMVSLAQIFIAIPQNDVIPASDYSYTWSQAVAAGASF</sequence>
<reference evidence="1" key="2">
    <citation type="journal article" date="2014" name="ISME J.">
        <title>Microbial stratification in low pH oxic and suboxic macroscopic growths along an acid mine drainage.</title>
        <authorList>
            <person name="Mendez-Garcia C."/>
            <person name="Mesa V."/>
            <person name="Sprenger R.R."/>
            <person name="Richter M."/>
            <person name="Diez M.S."/>
            <person name="Solano J."/>
            <person name="Bargiela R."/>
            <person name="Golyshina O.V."/>
            <person name="Manteca A."/>
            <person name="Ramos J.L."/>
            <person name="Gallego J.R."/>
            <person name="Llorente I."/>
            <person name="Martins Dos Santos V.A."/>
            <person name="Jensen O.N."/>
            <person name="Pelaez A.I."/>
            <person name="Sanchez J."/>
            <person name="Ferrer M."/>
        </authorList>
    </citation>
    <scope>NUCLEOTIDE SEQUENCE</scope>
</reference>
<reference evidence="1" key="1">
    <citation type="submission" date="2013-08" db="EMBL/GenBank/DDBJ databases">
        <authorList>
            <person name="Mendez C."/>
            <person name="Richter M."/>
            <person name="Ferrer M."/>
            <person name="Sanchez J."/>
        </authorList>
    </citation>
    <scope>NUCLEOTIDE SEQUENCE</scope>
</reference>
<organism evidence="1">
    <name type="scientific">mine drainage metagenome</name>
    <dbReference type="NCBI Taxonomy" id="410659"/>
    <lineage>
        <taxon>unclassified sequences</taxon>
        <taxon>metagenomes</taxon>
        <taxon>ecological metagenomes</taxon>
    </lineage>
</organism>
<proteinExistence type="predicted"/>